<dbReference type="Proteomes" id="UP000435423">
    <property type="component" value="Unassembled WGS sequence"/>
</dbReference>
<organism evidence="1 2">
    <name type="scientific">Streptococcus zhangguiae</name>
    <dbReference type="NCBI Taxonomy" id="2664091"/>
    <lineage>
        <taxon>Bacteria</taxon>
        <taxon>Bacillati</taxon>
        <taxon>Bacillota</taxon>
        <taxon>Bacilli</taxon>
        <taxon>Lactobacillales</taxon>
        <taxon>Streptococcaceae</taxon>
        <taxon>Streptococcus</taxon>
    </lineage>
</organism>
<name>A0A6I4RSX0_9STRE</name>
<proteinExistence type="predicted"/>
<reference evidence="1 2" key="1">
    <citation type="submission" date="2019-10" db="EMBL/GenBank/DDBJ databases">
        <title>Streptococcis sp, isolated from the respiratory tract of Marmot.</title>
        <authorList>
            <person name="Zhang G."/>
        </authorList>
    </citation>
    <scope>NUCLEOTIDE SEQUENCE [LARGE SCALE GENOMIC DNA]</scope>
    <source>
        <strain evidence="2">zg-70</strain>
    </source>
</reference>
<dbReference type="InterPro" id="IPR029058">
    <property type="entry name" value="AB_hydrolase_fold"/>
</dbReference>
<dbReference type="SUPFAM" id="SSF53474">
    <property type="entry name" value="alpha/beta-Hydrolases"/>
    <property type="match status" value="1"/>
</dbReference>
<dbReference type="AlphaFoldDB" id="A0A6I4RSX0"/>
<evidence type="ECO:0000313" key="1">
    <source>
        <dbReference type="EMBL" id="MWV55932.1"/>
    </source>
</evidence>
<comment type="caution">
    <text evidence="1">The sequence shown here is derived from an EMBL/GenBank/DDBJ whole genome shotgun (WGS) entry which is preliminary data.</text>
</comment>
<protein>
    <submittedName>
        <fullName evidence="1">Uncharacterized protein</fullName>
    </submittedName>
</protein>
<gene>
    <name evidence="1" type="ORF">GGH11_02915</name>
</gene>
<accession>A0A6I4RSX0</accession>
<evidence type="ECO:0000313" key="2">
    <source>
        <dbReference type="Proteomes" id="UP000435423"/>
    </source>
</evidence>
<dbReference type="RefSeq" id="WP_160463176.1">
    <property type="nucleotide sequence ID" value="NZ_JABFQT010000003.1"/>
</dbReference>
<dbReference type="EMBL" id="WUBJ01000003">
    <property type="protein sequence ID" value="MWV55932.1"/>
    <property type="molecule type" value="Genomic_DNA"/>
</dbReference>
<sequence>MSEYTNQQKEQIARNEYGTYEIGEPVRIGEEDEEIIIGYVSEIKDTASGLQAYVVTDVKLPKNSTKADYDKVSHVTMLYRGSSSFNEVLEKPWDVAMDWFENDIPMALRIAVPDWVPTQGTVQLKEAADFGNASLAKYRKATFSFYGHSLASMDVQHTVTSLKDEYLERISGVYVYNGPNTYRTLPGVELKKLQKIRIGNGIKS</sequence>